<dbReference type="Proteomes" id="UP000291187">
    <property type="component" value="Unassembled WGS sequence"/>
</dbReference>
<sequence>MTNNYHDSTSSLVELVREYARRIDRVNHEHAVDVLQDLDSGEPTIALGTGIFYAREDGIDVPPDMLAQTGRELDLEDGYALEAYRDLVKKSRAIA</sequence>
<protein>
    <submittedName>
        <fullName evidence="1">Uncharacterized protein</fullName>
    </submittedName>
</protein>
<accession>A0A4Q5A3Z0</accession>
<organism evidence="1 2">
    <name type="scientific">Bifidobacterium pseudolongum subsp. globosum</name>
    <dbReference type="NCBI Taxonomy" id="1690"/>
    <lineage>
        <taxon>Bacteria</taxon>
        <taxon>Bacillati</taxon>
        <taxon>Actinomycetota</taxon>
        <taxon>Actinomycetes</taxon>
        <taxon>Bifidobacteriales</taxon>
        <taxon>Bifidobacteriaceae</taxon>
        <taxon>Bifidobacterium</taxon>
    </lineage>
</organism>
<name>A0A4Q5A3Z0_9BIFI</name>
<reference evidence="1 2" key="1">
    <citation type="submission" date="2018-12" db="EMBL/GenBank/DDBJ databases">
        <title>Unveiling genomic diversity among members of the Bifidobacterium pseudolongum species, a widely distributed gut commensal of the animal kingdom.</title>
        <authorList>
            <person name="Lugli G.A."/>
            <person name="Duranti S."/>
            <person name="Albert K."/>
            <person name="Mancabelli L."/>
            <person name="Napoli S."/>
            <person name="Viappiani A."/>
            <person name="Anzalone R."/>
            <person name="Longhi G."/>
            <person name="Milani C."/>
            <person name="Turroni F."/>
            <person name="Alessandri G."/>
            <person name="Sela D.A."/>
            <person name="Van Sinderen D."/>
            <person name="Ventura M."/>
        </authorList>
    </citation>
    <scope>NUCLEOTIDE SEQUENCE [LARGE SCALE GENOMIC DNA]</scope>
    <source>
        <strain evidence="1 2">2071B</strain>
    </source>
</reference>
<dbReference type="AlphaFoldDB" id="A0A4Q5A3Z0"/>
<evidence type="ECO:0000313" key="1">
    <source>
        <dbReference type="EMBL" id="RYQ17820.1"/>
    </source>
</evidence>
<gene>
    <name evidence="1" type="ORF">PG2071B_1403</name>
</gene>
<proteinExistence type="predicted"/>
<dbReference type="RefSeq" id="WP_129864613.1">
    <property type="nucleotide sequence ID" value="NZ_RYUM01000019.1"/>
</dbReference>
<dbReference type="EMBL" id="RYUM01000019">
    <property type="protein sequence ID" value="RYQ17820.1"/>
    <property type="molecule type" value="Genomic_DNA"/>
</dbReference>
<comment type="caution">
    <text evidence="1">The sequence shown here is derived from an EMBL/GenBank/DDBJ whole genome shotgun (WGS) entry which is preliminary data.</text>
</comment>
<evidence type="ECO:0000313" key="2">
    <source>
        <dbReference type="Proteomes" id="UP000291187"/>
    </source>
</evidence>